<reference evidence="2 3" key="1">
    <citation type="journal article" date="2012" name="BMC Genomics">
        <title>The Caulobacter crescentus phage phiCbK: genomics of a canonical phage.</title>
        <authorList>
            <person name="Gill J.J."/>
            <person name="Berry J.D."/>
            <person name="Russell W.K."/>
            <person name="Lessor L."/>
            <person name="Escobar Garcia D.A."/>
            <person name="Hernandez D."/>
            <person name="Kane A."/>
            <person name="Keene J."/>
            <person name="Maddox M."/>
            <person name="Martin R."/>
            <person name="Mohan S."/>
            <person name="Thorn A.M."/>
            <person name="Russell D.H."/>
            <person name="Young R."/>
        </authorList>
    </citation>
    <scope>NUCLEOTIDE SEQUENCE [LARGE SCALE GENOMIC DNA]</scope>
</reference>
<dbReference type="GeneID" id="13995175"/>
<accession>K4K6E5</accession>
<feature type="domain" description="Translation elongation factor EFTs/EF1B dimerisation" evidence="1">
    <location>
        <begin position="21"/>
        <end position="94"/>
    </location>
</feature>
<name>K4K6E5_9CAUD</name>
<dbReference type="InterPro" id="IPR036402">
    <property type="entry name" value="EF-Ts_dimer_sf"/>
</dbReference>
<dbReference type="Proteomes" id="UP000000463">
    <property type="component" value="Segment"/>
</dbReference>
<organism evidence="2 3">
    <name type="scientific">Caulobacter phage CcrColossus</name>
    <dbReference type="NCBI Taxonomy" id="1211640"/>
    <lineage>
        <taxon>Viruses</taxon>
        <taxon>Duplodnaviria</taxon>
        <taxon>Heunggongvirae</taxon>
        <taxon>Uroviricota</taxon>
        <taxon>Caudoviricetes</taxon>
        <taxon>Jeanschmidtviridae</taxon>
        <taxon>Colossusvirus</taxon>
        <taxon>Colossusvirus colossus</taxon>
    </lineage>
</organism>
<keyword evidence="2" id="KW-0251">Elongation factor</keyword>
<dbReference type="Gene3D" id="3.30.479.20">
    <property type="entry name" value="Elongation factor Ts, dimerisation domain"/>
    <property type="match status" value="1"/>
</dbReference>
<protein>
    <submittedName>
        <fullName evidence="2">Putative elongation factor EF-Ts domain protein</fullName>
    </submittedName>
</protein>
<keyword evidence="2" id="KW-0648">Protein biosynthesis</keyword>
<proteinExistence type="predicted"/>
<dbReference type="InterPro" id="IPR014039">
    <property type="entry name" value="Transl_elong_EFTs/EF1B_dimer"/>
</dbReference>
<dbReference type="EMBL" id="JX100810">
    <property type="protein sequence ID" value="AFU88117.1"/>
    <property type="molecule type" value="Genomic_DNA"/>
</dbReference>
<dbReference type="SUPFAM" id="SSF54713">
    <property type="entry name" value="Elongation factor Ts (EF-Ts), dimerisation domain"/>
    <property type="match status" value="1"/>
</dbReference>
<dbReference type="RefSeq" id="YP_006988481.1">
    <property type="nucleotide sequence ID" value="NC_019406.1"/>
</dbReference>
<evidence type="ECO:0000313" key="3">
    <source>
        <dbReference type="Proteomes" id="UP000000463"/>
    </source>
</evidence>
<keyword evidence="3" id="KW-1185">Reference proteome</keyword>
<evidence type="ECO:0000313" key="2">
    <source>
        <dbReference type="EMBL" id="AFU88117.1"/>
    </source>
</evidence>
<evidence type="ECO:0000259" key="1">
    <source>
        <dbReference type="Pfam" id="PF00889"/>
    </source>
</evidence>
<dbReference type="KEGG" id="vg:13995175"/>
<dbReference type="Pfam" id="PF00889">
    <property type="entry name" value="EF_TS"/>
    <property type="match status" value="1"/>
</dbReference>
<gene>
    <name evidence="2" type="ORF">CcrColossus_gp247</name>
</gene>
<sequence>MSVGRIASYIHSDKITPNKGAAVIKVTCQTDFAAKTDEFIAFADKAAKFSFASLVVANEVSDWSQVIESFPDLEEEREALSKKLKEVVTVEEIVILTL</sequence>